<dbReference type="EMBL" id="GBXM01086881">
    <property type="protein sequence ID" value="JAH21696.1"/>
    <property type="molecule type" value="Transcribed_RNA"/>
</dbReference>
<dbReference type="AlphaFoldDB" id="A0A0E9QXL0"/>
<sequence length="29" mass="3531">MAFSNCLLENKICKMSRLLVLFYHYRSCF</sequence>
<proteinExistence type="predicted"/>
<protein>
    <submittedName>
        <fullName evidence="1">Uncharacterized protein</fullName>
    </submittedName>
</protein>
<accession>A0A0E9QXL0</accession>
<reference evidence="1" key="2">
    <citation type="journal article" date="2015" name="Fish Shellfish Immunol.">
        <title>Early steps in the European eel (Anguilla anguilla)-Vibrio vulnificus interaction in the gills: Role of the RtxA13 toxin.</title>
        <authorList>
            <person name="Callol A."/>
            <person name="Pajuelo D."/>
            <person name="Ebbesson L."/>
            <person name="Teles M."/>
            <person name="MacKenzie S."/>
            <person name="Amaro C."/>
        </authorList>
    </citation>
    <scope>NUCLEOTIDE SEQUENCE</scope>
</reference>
<name>A0A0E9QXL0_ANGAN</name>
<reference evidence="1" key="1">
    <citation type="submission" date="2014-11" db="EMBL/GenBank/DDBJ databases">
        <authorList>
            <person name="Amaro Gonzalez C."/>
        </authorList>
    </citation>
    <scope>NUCLEOTIDE SEQUENCE</scope>
</reference>
<evidence type="ECO:0000313" key="1">
    <source>
        <dbReference type="EMBL" id="JAH21696.1"/>
    </source>
</evidence>
<organism evidence="1">
    <name type="scientific">Anguilla anguilla</name>
    <name type="common">European freshwater eel</name>
    <name type="synonym">Muraena anguilla</name>
    <dbReference type="NCBI Taxonomy" id="7936"/>
    <lineage>
        <taxon>Eukaryota</taxon>
        <taxon>Metazoa</taxon>
        <taxon>Chordata</taxon>
        <taxon>Craniata</taxon>
        <taxon>Vertebrata</taxon>
        <taxon>Euteleostomi</taxon>
        <taxon>Actinopterygii</taxon>
        <taxon>Neopterygii</taxon>
        <taxon>Teleostei</taxon>
        <taxon>Anguilliformes</taxon>
        <taxon>Anguillidae</taxon>
        <taxon>Anguilla</taxon>
    </lineage>
</organism>